<keyword evidence="3" id="KW-1185">Reference proteome</keyword>
<proteinExistence type="predicted"/>
<name>A0AAD6GNV1_9EURO</name>
<dbReference type="EMBL" id="JAQJAC010000010">
    <property type="protein sequence ID" value="KAJ5569164.1"/>
    <property type="molecule type" value="Genomic_DNA"/>
</dbReference>
<gene>
    <name evidence="2" type="ORF">N7450_011650</name>
</gene>
<dbReference type="Proteomes" id="UP001216150">
    <property type="component" value="Unassembled WGS sequence"/>
</dbReference>
<evidence type="ECO:0000256" key="1">
    <source>
        <dbReference type="SAM" id="MobiDB-lite"/>
    </source>
</evidence>
<reference evidence="2 3" key="1">
    <citation type="journal article" date="2023" name="IMA Fungus">
        <title>Comparative genomic study of the Penicillium genus elucidates a diverse pangenome and 15 lateral gene transfer events.</title>
        <authorList>
            <person name="Petersen C."/>
            <person name="Sorensen T."/>
            <person name="Nielsen M.R."/>
            <person name="Sondergaard T.E."/>
            <person name="Sorensen J.L."/>
            <person name="Fitzpatrick D.A."/>
            <person name="Frisvad J.C."/>
            <person name="Nielsen K.L."/>
        </authorList>
    </citation>
    <scope>NUCLEOTIDE SEQUENCE [LARGE SCALE GENOMIC DNA]</scope>
    <source>
        <strain evidence="2 3">IBT 29057</strain>
    </source>
</reference>
<dbReference type="AlphaFoldDB" id="A0AAD6GNV1"/>
<comment type="caution">
    <text evidence="2">The sequence shown here is derived from an EMBL/GenBank/DDBJ whole genome shotgun (WGS) entry which is preliminary data.</text>
</comment>
<feature type="region of interest" description="Disordered" evidence="1">
    <location>
        <begin position="1"/>
        <end position="49"/>
    </location>
</feature>
<sequence length="64" mass="7354">MTAKQGFFKSINPFTRTKPHRELPKTHTYNVANENDATRGRNFKDAPPQSFWSQESFVVPATVE</sequence>
<evidence type="ECO:0000313" key="2">
    <source>
        <dbReference type="EMBL" id="KAJ5569164.1"/>
    </source>
</evidence>
<protein>
    <submittedName>
        <fullName evidence="2">Uncharacterized protein</fullName>
    </submittedName>
</protein>
<organism evidence="2 3">
    <name type="scientific">Penicillium hetheringtonii</name>
    <dbReference type="NCBI Taxonomy" id="911720"/>
    <lineage>
        <taxon>Eukaryota</taxon>
        <taxon>Fungi</taxon>
        <taxon>Dikarya</taxon>
        <taxon>Ascomycota</taxon>
        <taxon>Pezizomycotina</taxon>
        <taxon>Eurotiomycetes</taxon>
        <taxon>Eurotiomycetidae</taxon>
        <taxon>Eurotiales</taxon>
        <taxon>Aspergillaceae</taxon>
        <taxon>Penicillium</taxon>
    </lineage>
</organism>
<evidence type="ECO:0000313" key="3">
    <source>
        <dbReference type="Proteomes" id="UP001216150"/>
    </source>
</evidence>
<accession>A0AAD6GNV1</accession>